<name>A0A128F677_9GAMM</name>
<dbReference type="PANTHER" id="PTHR38776">
    <property type="entry name" value="MLTA-INTERACTING PROTEIN-RELATED"/>
    <property type="match status" value="1"/>
</dbReference>
<organism evidence="7 8">
    <name type="scientific">Grimontia celer</name>
    <dbReference type="NCBI Taxonomy" id="1796497"/>
    <lineage>
        <taxon>Bacteria</taxon>
        <taxon>Pseudomonadati</taxon>
        <taxon>Pseudomonadota</taxon>
        <taxon>Gammaproteobacteria</taxon>
        <taxon>Vibrionales</taxon>
        <taxon>Vibrionaceae</taxon>
        <taxon>Grimontia</taxon>
    </lineage>
</organism>
<dbReference type="STRING" id="1796497.GCE9029_02833"/>
<evidence type="ECO:0000256" key="4">
    <source>
        <dbReference type="ARBA" id="ARBA00023136"/>
    </source>
</evidence>
<dbReference type="AlphaFoldDB" id="A0A128F677"/>
<keyword evidence="4" id="KW-0472">Membrane</keyword>
<evidence type="ECO:0000256" key="5">
    <source>
        <dbReference type="ARBA" id="ARBA00023237"/>
    </source>
</evidence>
<dbReference type="Proteomes" id="UP000071641">
    <property type="component" value="Unassembled WGS sequence"/>
</dbReference>
<keyword evidence="8" id="KW-1185">Reference proteome</keyword>
<evidence type="ECO:0000256" key="1">
    <source>
        <dbReference type="ARBA" id="ARBA00004442"/>
    </source>
</evidence>
<protein>
    <submittedName>
        <fullName evidence="7">Outer membrane protein OmpV</fullName>
    </submittedName>
</protein>
<evidence type="ECO:0000313" key="7">
    <source>
        <dbReference type="EMBL" id="CZF81796.1"/>
    </source>
</evidence>
<accession>A0A128F677</accession>
<proteinExistence type="inferred from homology"/>
<feature type="chain" id="PRO_5007282124" evidence="6">
    <location>
        <begin position="20"/>
        <end position="258"/>
    </location>
</feature>
<dbReference type="RefSeq" id="WP_062663969.1">
    <property type="nucleotide sequence ID" value="NZ_FIZX01000002.1"/>
</dbReference>
<dbReference type="InterPro" id="IPR010583">
    <property type="entry name" value="MipA"/>
</dbReference>
<evidence type="ECO:0000256" key="3">
    <source>
        <dbReference type="ARBA" id="ARBA00022729"/>
    </source>
</evidence>
<sequence length="258" mass="28268">MNKSALLFSILAAAPAVQAANQTYILNGNIYTKQSTWIAEAGVAATSDLYKEQDHSVVPLLNFGYHGEDFNIDFSGANYRFYGTDGDLVNLGVHLTSAGIGYDDDTSDFLKGMDDRDISVDLGLNADFQVGTGVVSTYFQHDISGAYKGYLAGVRYFDIFPIGDADLVSFAGVMFQSKDFVDYYFGVQPKEARANRTQYTGKSSVAYEVGYKLIYPISENWNLTQSAQYTGLGSEVADSPIVDSEHQWLVGATVAYHF</sequence>
<dbReference type="EMBL" id="FIZX01000002">
    <property type="protein sequence ID" value="CZF81796.1"/>
    <property type="molecule type" value="Genomic_DNA"/>
</dbReference>
<feature type="signal peptide" evidence="6">
    <location>
        <begin position="1"/>
        <end position="19"/>
    </location>
</feature>
<reference evidence="8" key="1">
    <citation type="submission" date="2016-02" db="EMBL/GenBank/DDBJ databases">
        <authorList>
            <person name="Rodrigo-Torres Lidia"/>
            <person name="Arahal R.David."/>
        </authorList>
    </citation>
    <scope>NUCLEOTIDE SEQUENCE [LARGE SCALE GENOMIC DNA]</scope>
    <source>
        <strain evidence="8">CECT 9029</strain>
    </source>
</reference>
<dbReference type="NCBIfam" id="NF045789">
    <property type="entry name" value="OmpVVibrio"/>
    <property type="match status" value="1"/>
</dbReference>
<evidence type="ECO:0000256" key="2">
    <source>
        <dbReference type="ARBA" id="ARBA00005722"/>
    </source>
</evidence>
<dbReference type="PANTHER" id="PTHR38776:SF1">
    <property type="entry name" value="MLTA-INTERACTING PROTEIN-RELATED"/>
    <property type="match status" value="1"/>
</dbReference>
<dbReference type="Pfam" id="PF06629">
    <property type="entry name" value="MipA"/>
    <property type="match status" value="1"/>
</dbReference>
<evidence type="ECO:0000256" key="6">
    <source>
        <dbReference type="SAM" id="SignalP"/>
    </source>
</evidence>
<keyword evidence="3 6" id="KW-0732">Signal</keyword>
<comment type="similarity">
    <text evidence="2">Belongs to the MipA/OmpV family.</text>
</comment>
<evidence type="ECO:0000313" key="8">
    <source>
        <dbReference type="Proteomes" id="UP000071641"/>
    </source>
</evidence>
<dbReference type="GO" id="GO:0009279">
    <property type="term" value="C:cell outer membrane"/>
    <property type="evidence" value="ECO:0007669"/>
    <property type="project" value="UniProtKB-SubCell"/>
</dbReference>
<dbReference type="OrthoDB" id="8562138at2"/>
<gene>
    <name evidence="7" type="primary">ompV</name>
    <name evidence="7" type="ORF">GCE9029_02833</name>
</gene>
<keyword evidence="5" id="KW-0998">Cell outer membrane</keyword>
<comment type="subcellular location">
    <subcellularLocation>
        <location evidence="1">Cell outer membrane</location>
    </subcellularLocation>
</comment>
<dbReference type="GO" id="GO:0009252">
    <property type="term" value="P:peptidoglycan biosynthetic process"/>
    <property type="evidence" value="ECO:0007669"/>
    <property type="project" value="TreeGrafter"/>
</dbReference>
<dbReference type="InterPro" id="IPR054915">
    <property type="entry name" value="OmpV"/>
</dbReference>